<keyword evidence="3" id="KW-1185">Reference proteome</keyword>
<protein>
    <submittedName>
        <fullName evidence="2">DUF4132 domain-containing protein</fullName>
    </submittedName>
</protein>
<comment type="caution">
    <text evidence="2">The sequence shown here is derived from an EMBL/GenBank/DDBJ whole genome shotgun (WGS) entry which is preliminary data.</text>
</comment>
<name>A0ABW4AN26_9ACTN</name>
<evidence type="ECO:0000259" key="1">
    <source>
        <dbReference type="Pfam" id="PF13569"/>
    </source>
</evidence>
<evidence type="ECO:0000313" key="2">
    <source>
        <dbReference type="EMBL" id="MFD1371556.1"/>
    </source>
</evidence>
<organism evidence="2 3">
    <name type="scientific">Actinoplanes sichuanensis</name>
    <dbReference type="NCBI Taxonomy" id="512349"/>
    <lineage>
        <taxon>Bacteria</taxon>
        <taxon>Bacillati</taxon>
        <taxon>Actinomycetota</taxon>
        <taxon>Actinomycetes</taxon>
        <taxon>Micromonosporales</taxon>
        <taxon>Micromonosporaceae</taxon>
        <taxon>Actinoplanes</taxon>
    </lineage>
</organism>
<dbReference type="InterPro" id="IPR025406">
    <property type="entry name" value="DUF4132"/>
</dbReference>
<reference evidence="3" key="1">
    <citation type="journal article" date="2019" name="Int. J. Syst. Evol. Microbiol.">
        <title>The Global Catalogue of Microorganisms (GCM) 10K type strain sequencing project: providing services to taxonomists for standard genome sequencing and annotation.</title>
        <authorList>
            <consortium name="The Broad Institute Genomics Platform"/>
            <consortium name="The Broad Institute Genome Sequencing Center for Infectious Disease"/>
            <person name="Wu L."/>
            <person name="Ma J."/>
        </authorList>
    </citation>
    <scope>NUCLEOTIDE SEQUENCE [LARGE SCALE GENOMIC DNA]</scope>
    <source>
        <strain evidence="3">CCM 7526</strain>
    </source>
</reference>
<feature type="domain" description="DUF4132" evidence="1">
    <location>
        <begin position="836"/>
        <end position="1014"/>
    </location>
</feature>
<dbReference type="Proteomes" id="UP001597183">
    <property type="component" value="Unassembled WGS sequence"/>
</dbReference>
<dbReference type="Pfam" id="PF13569">
    <property type="entry name" value="DUF4132"/>
    <property type="match status" value="1"/>
</dbReference>
<dbReference type="RefSeq" id="WP_317791292.1">
    <property type="nucleotide sequence ID" value="NZ_AP028461.1"/>
</dbReference>
<proteinExistence type="predicted"/>
<sequence length="1101" mass="116675">MTEVVSSEAFVVPSAWKRFVLPRRGDATSAPKPRAADVEAAGVLLTAFDGDVRSALRHRLIAGDLAEAGHGYLAGGPDATPLGAAVVARAVSGVLPWQRRDEPTVFADLWRTRHGLAFAAAATVELAGFHLGSAPSEAAITRSVPDSDAGGFGTRIAIQMAYQLRRAVVAASPEDYAAVVAALSGARGQALVQQALVSVIAPDETAWADDICARAAELGGREALKGLLLTVVSAEPLASRLAGQLAAWAVLAENERIYTFTATLGPAAATALTGWLDAPAVDAQDRRKLLGLLAAVGGDTALTALIERASRPDVPAALADAAGREPARALRLFAEAPGADRLLHRHLANHRPLAAEVRPRLSEEATARFDAAHAVLLAADADTAGPDELPPILVTPPWLAPVHREPLVVTGLSCDDPVRVEWGPGERETWAAGTWAARHGGTHDWPDLVRKLGTSASNGWDEIDLFLRGPDELTLPRVGAWRPSHHYDVADWGAELLARYGAAAVAPLADVARRAPAAAARLLAPVTGPEVAQLMAGWLARVRSVRPVAVSWLTRHAPAAARALVPIAVGRIGPARSDAEGALRALSGAGHDSEVRAAADGYGPETAAAVGEILAVDPLTVLPVPMPPLPDWANPAVIPPVRLTGDRGRLPVEAVRHVLTMLAISRTDTPYPGLALVTAECEATDLAELAWALFTEWREAGHPAKQSWALDALGLLGDDETVRRLAPVIRAWPGEGGHTRAVAGLDVLAAIGTDVALMYLNGIAQKVKFRALRERAGEKIAELAAELGLTAEELADRLVPDLGLDASGSLVLDYGRRSFTVGFDEQLKPYVADASGKRLKALPKPGAQDDQVLAPEAYQRFTALKKDVRAIAADQVRRLESAMVTGRRWTGAAFRQFLTGHPLLRHLVRRLVWVRFDDAGQPGDGLRLAEDGSLADVTDEVVTLGDGELVGIAHPLHLGGDLAAWSEVFADYEILQPFPQLGRGVDPLTRERAAAFVGRKAASTTLLGLERRGWRRGSPQDAGVQGWFERDVPGGLHLVLAIDPGIAVGAIDVLGEQTVEAIFVAPAGNHHWFRQEQDDRIRELDPITAAEALRDLTEVLA</sequence>
<evidence type="ECO:0000313" key="3">
    <source>
        <dbReference type="Proteomes" id="UP001597183"/>
    </source>
</evidence>
<gene>
    <name evidence="2" type="ORF">ACFQ5G_40020</name>
</gene>
<dbReference type="EMBL" id="JBHTMK010000052">
    <property type="protein sequence ID" value="MFD1371556.1"/>
    <property type="molecule type" value="Genomic_DNA"/>
</dbReference>
<accession>A0ABW4AN26</accession>